<dbReference type="InterPro" id="IPR019734">
    <property type="entry name" value="TPR_rpt"/>
</dbReference>
<dbReference type="Pfam" id="PF13432">
    <property type="entry name" value="TPR_16"/>
    <property type="match status" value="1"/>
</dbReference>
<dbReference type="STRING" id="375175.AYR53_10335"/>
<dbReference type="GeneID" id="42982655"/>
<dbReference type="PANTHER" id="PTHR45586:SF1">
    <property type="entry name" value="LIPOPOLYSACCHARIDE ASSEMBLY PROTEIN B"/>
    <property type="match status" value="1"/>
</dbReference>
<dbReference type="OrthoDB" id="2329209at2"/>
<keyword evidence="2" id="KW-0802">TPR repeat</keyword>
<dbReference type="Gene3D" id="1.25.40.10">
    <property type="entry name" value="Tetratricopeptide repeat domain"/>
    <property type="match status" value="2"/>
</dbReference>
<dbReference type="SUPFAM" id="SSF48452">
    <property type="entry name" value="TPR-like"/>
    <property type="match status" value="1"/>
</dbReference>
<keyword evidence="4" id="KW-1185">Reference proteome</keyword>
<dbReference type="InterPro" id="IPR011990">
    <property type="entry name" value="TPR-like_helical_dom_sf"/>
</dbReference>
<sequence length="221" mass="24962">MNKKIKALWQKGDQQGAVKALVAAIDHDPTNVDNYLQLAAFLVILKDYTQAEKLILTALQRFPDNQDLKYSLGTIYYSAGKYDQALKQFQHLTLKRLKNDQLYMLALTYQAKQDYARALAFALTAQQAQPKQTDTNLLVGDLWLALGKFKQAETYYKKALVSAPEDAAANFKNGLAALALGDSENNAYFIKAKELDAAYFAKEKHQLIDIERYLTANKEQK</sequence>
<dbReference type="PROSITE" id="PS50005">
    <property type="entry name" value="TPR"/>
    <property type="match status" value="2"/>
</dbReference>
<dbReference type="KEGG" id="lbt:AYR52_05310"/>
<dbReference type="Pfam" id="PF14559">
    <property type="entry name" value="TPR_19"/>
    <property type="match status" value="1"/>
</dbReference>
<evidence type="ECO:0000313" key="3">
    <source>
        <dbReference type="EMBL" id="ANK63124.1"/>
    </source>
</evidence>
<evidence type="ECO:0000313" key="4">
    <source>
        <dbReference type="Proteomes" id="UP000078582"/>
    </source>
</evidence>
<dbReference type="PANTHER" id="PTHR45586">
    <property type="entry name" value="TPR REPEAT-CONTAINING PROTEIN PA4667"/>
    <property type="match status" value="1"/>
</dbReference>
<gene>
    <name evidence="3" type="ORF">AYR53_10335</name>
</gene>
<evidence type="ECO:0000256" key="1">
    <source>
        <dbReference type="ARBA" id="ARBA00022737"/>
    </source>
</evidence>
<name>A0A192H2T7_9LACO</name>
<protein>
    <submittedName>
        <fullName evidence="3">Uncharacterized protein</fullName>
    </submittedName>
</protein>
<dbReference type="RefSeq" id="WP_068224809.1">
    <property type="nucleotide sequence ID" value="NZ_CP014623.1"/>
</dbReference>
<dbReference type="EMBL" id="CP014873">
    <property type="protein sequence ID" value="ANK63124.1"/>
    <property type="molecule type" value="Genomic_DNA"/>
</dbReference>
<dbReference type="InterPro" id="IPR051012">
    <property type="entry name" value="CellSynth/LPSAsmb/PSIAsmb"/>
</dbReference>
<reference evidence="3 4" key="1">
    <citation type="submission" date="2016-03" db="EMBL/GenBank/DDBJ databases">
        <title>Pediococcus and Lactobacillus from brewery environment - whole genome sequencing and assembly.</title>
        <authorList>
            <person name="Behr J."/>
            <person name="Geissler A.J."/>
            <person name="Vogel R.F."/>
        </authorList>
    </citation>
    <scope>NUCLEOTIDE SEQUENCE [LARGE SCALE GENOMIC DNA]</scope>
    <source>
        <strain evidence="3 4">TMW 1.1989</strain>
    </source>
</reference>
<organism evidence="3 4">
    <name type="scientific">Loigolactobacillus backii</name>
    <dbReference type="NCBI Taxonomy" id="375175"/>
    <lineage>
        <taxon>Bacteria</taxon>
        <taxon>Bacillati</taxon>
        <taxon>Bacillota</taxon>
        <taxon>Bacilli</taxon>
        <taxon>Lactobacillales</taxon>
        <taxon>Lactobacillaceae</taxon>
        <taxon>Loigolactobacillus</taxon>
    </lineage>
</organism>
<dbReference type="AlphaFoldDB" id="A0A192H2T7"/>
<dbReference type="SMART" id="SM00028">
    <property type="entry name" value="TPR"/>
    <property type="match status" value="4"/>
</dbReference>
<proteinExistence type="predicted"/>
<keyword evidence="1" id="KW-0677">Repeat</keyword>
<evidence type="ECO:0000256" key="2">
    <source>
        <dbReference type="ARBA" id="ARBA00022803"/>
    </source>
</evidence>
<dbReference type="Proteomes" id="UP000078582">
    <property type="component" value="Chromosome"/>
</dbReference>
<accession>A0A192H2T7</accession>